<evidence type="ECO:0000256" key="5">
    <source>
        <dbReference type="SAM" id="Coils"/>
    </source>
</evidence>
<dbReference type="InterPro" id="IPR006690">
    <property type="entry name" value="OMPA-like_CS"/>
</dbReference>
<dbReference type="PROSITE" id="PS51123">
    <property type="entry name" value="OMPA_2"/>
    <property type="match status" value="1"/>
</dbReference>
<name>A4C4X3_9GAMM</name>
<evidence type="ECO:0000313" key="8">
    <source>
        <dbReference type="Proteomes" id="UP000006201"/>
    </source>
</evidence>
<keyword evidence="5" id="KW-0175">Coiled coil</keyword>
<keyword evidence="3" id="KW-0998">Cell outer membrane</keyword>
<evidence type="ECO:0000256" key="3">
    <source>
        <dbReference type="ARBA" id="ARBA00023237"/>
    </source>
</evidence>
<dbReference type="Proteomes" id="UP000006201">
    <property type="component" value="Unassembled WGS sequence"/>
</dbReference>
<dbReference type="PANTHER" id="PTHR30329">
    <property type="entry name" value="STATOR ELEMENT OF FLAGELLAR MOTOR COMPLEX"/>
    <property type="match status" value="1"/>
</dbReference>
<dbReference type="InterPro" id="IPR006665">
    <property type="entry name" value="OmpA-like"/>
</dbReference>
<evidence type="ECO:0000256" key="4">
    <source>
        <dbReference type="PROSITE-ProRule" id="PRU00473"/>
    </source>
</evidence>
<feature type="coiled-coil region" evidence="5">
    <location>
        <begin position="92"/>
        <end position="173"/>
    </location>
</feature>
<dbReference type="EMBL" id="AAOH01000001">
    <property type="protein sequence ID" value="EAR30605.1"/>
    <property type="molecule type" value="Genomic_DNA"/>
</dbReference>
<dbReference type="PRINTS" id="PR01021">
    <property type="entry name" value="OMPADOMAIN"/>
</dbReference>
<protein>
    <submittedName>
        <fullName evidence="7">Probable outer membrane protein</fullName>
    </submittedName>
</protein>
<dbReference type="CDD" id="cd07185">
    <property type="entry name" value="OmpA_C-like"/>
    <property type="match status" value="1"/>
</dbReference>
<dbReference type="PROSITE" id="PS01068">
    <property type="entry name" value="OMPA_1"/>
    <property type="match status" value="1"/>
</dbReference>
<dbReference type="OrthoDB" id="9809164at2"/>
<evidence type="ECO:0000259" key="6">
    <source>
        <dbReference type="PROSITE" id="PS51123"/>
    </source>
</evidence>
<dbReference type="InterPro" id="IPR050330">
    <property type="entry name" value="Bact_OuterMem_StrucFunc"/>
</dbReference>
<sequence length="293" mass="32962">MLTYENIYSHKTVIDCLKRPVNHFVYNYAAKIHRADPVRARLNSLEGNQNLANMAPMAVRDARTAVFNAEQPSKDPELADHLVFIAERKVDIAQAESQRRYLEQQRSEFIAERDNMQLEARIKESELAKLSATQAKDEAAQAQQNLYYAKQETAGAKQKVKDIQHQLDQLDARNSARGSVITLGDVLFDFNKSDIKPAAISHLAKLATFLNTNIDRNITIEGHTDNIGSKKFNLLLSQRRADSIKDYLIGQGVARGRIQTSGKGISLPVIDNTTADHREQNRRVEVIISEPVT</sequence>
<dbReference type="PANTHER" id="PTHR30329:SF21">
    <property type="entry name" value="LIPOPROTEIN YIAD-RELATED"/>
    <property type="match status" value="1"/>
</dbReference>
<evidence type="ECO:0000256" key="1">
    <source>
        <dbReference type="ARBA" id="ARBA00004442"/>
    </source>
</evidence>
<dbReference type="InterPro" id="IPR006664">
    <property type="entry name" value="OMP_bac"/>
</dbReference>
<dbReference type="AlphaFoldDB" id="A4C4X3"/>
<evidence type="ECO:0000256" key="2">
    <source>
        <dbReference type="ARBA" id="ARBA00023136"/>
    </source>
</evidence>
<reference evidence="7 8" key="1">
    <citation type="submission" date="2006-02" db="EMBL/GenBank/DDBJ databases">
        <authorList>
            <person name="Moran M.A."/>
            <person name="Kjelleberg S."/>
            <person name="Egan S."/>
            <person name="Saunders N."/>
            <person name="Thomas T."/>
            <person name="Ferriera S."/>
            <person name="Johnson J."/>
            <person name="Kravitz S."/>
            <person name="Halpern A."/>
            <person name="Remington K."/>
            <person name="Beeson K."/>
            <person name="Tran B."/>
            <person name="Rogers Y.-H."/>
            <person name="Friedman R."/>
            <person name="Venter J.C."/>
        </authorList>
    </citation>
    <scope>NUCLEOTIDE SEQUENCE [LARGE SCALE GENOMIC DNA]</scope>
    <source>
        <strain evidence="7 8">D2</strain>
    </source>
</reference>
<gene>
    <name evidence="7" type="ORF">PTD2_03511</name>
</gene>
<evidence type="ECO:0000313" key="7">
    <source>
        <dbReference type="EMBL" id="EAR30605.1"/>
    </source>
</evidence>
<dbReference type="InterPro" id="IPR025511">
    <property type="entry name" value="DUF4398"/>
</dbReference>
<dbReference type="InterPro" id="IPR036737">
    <property type="entry name" value="OmpA-like_sf"/>
</dbReference>
<keyword evidence="2 4" id="KW-0472">Membrane</keyword>
<comment type="caution">
    <text evidence="7">The sequence shown here is derived from an EMBL/GenBank/DDBJ whole genome shotgun (WGS) entry which is preliminary data.</text>
</comment>
<dbReference type="eggNOG" id="COG2885">
    <property type="taxonomic scope" value="Bacteria"/>
</dbReference>
<dbReference type="HOGENOM" id="CLU_016890_14_2_6"/>
<dbReference type="PRINTS" id="PR01023">
    <property type="entry name" value="NAFLGMOTY"/>
</dbReference>
<dbReference type="GO" id="GO:0009279">
    <property type="term" value="C:cell outer membrane"/>
    <property type="evidence" value="ECO:0007669"/>
    <property type="project" value="UniProtKB-SubCell"/>
</dbReference>
<dbReference type="Pfam" id="PF00691">
    <property type="entry name" value="OmpA"/>
    <property type="match status" value="1"/>
</dbReference>
<comment type="subcellular location">
    <subcellularLocation>
        <location evidence="1">Cell outer membrane</location>
    </subcellularLocation>
</comment>
<proteinExistence type="predicted"/>
<dbReference type="Pfam" id="PF14346">
    <property type="entry name" value="DUF4398"/>
    <property type="match status" value="1"/>
</dbReference>
<organism evidence="7 8">
    <name type="scientific">Pseudoalteromonas tunicata D2</name>
    <dbReference type="NCBI Taxonomy" id="87626"/>
    <lineage>
        <taxon>Bacteria</taxon>
        <taxon>Pseudomonadati</taxon>
        <taxon>Pseudomonadota</taxon>
        <taxon>Gammaproteobacteria</taxon>
        <taxon>Alteromonadales</taxon>
        <taxon>Pseudoalteromonadaceae</taxon>
        <taxon>Pseudoalteromonas</taxon>
    </lineage>
</organism>
<accession>A4C4X3</accession>
<feature type="domain" description="OmpA-like" evidence="6">
    <location>
        <begin position="175"/>
        <end position="292"/>
    </location>
</feature>
<dbReference type="RefSeq" id="WP_009836903.1">
    <property type="nucleotide sequence ID" value="NZ_AAOH01000001.1"/>
</dbReference>
<keyword evidence="8" id="KW-1185">Reference proteome</keyword>
<dbReference type="Gene3D" id="3.30.1330.60">
    <property type="entry name" value="OmpA-like domain"/>
    <property type="match status" value="1"/>
</dbReference>
<dbReference type="SUPFAM" id="SSF103088">
    <property type="entry name" value="OmpA-like"/>
    <property type="match status" value="1"/>
</dbReference>
<dbReference type="STRING" id="87626.PTD2_03511"/>